<evidence type="ECO:0000313" key="3">
    <source>
        <dbReference type="Proteomes" id="UP000595917"/>
    </source>
</evidence>
<gene>
    <name evidence="2" type="ORF">JFL75_16550</name>
</gene>
<dbReference type="EMBL" id="CP067089">
    <property type="protein sequence ID" value="QQO08526.1"/>
    <property type="molecule type" value="Genomic_DNA"/>
</dbReference>
<dbReference type="InterPro" id="IPR038750">
    <property type="entry name" value="YczE/YyaS-like"/>
</dbReference>
<sequence length="220" mass="23690">MQRRLVIKKWVVFTGGLFLFALGCCCMTKANLGLAPVPSVSWVVSYITHLSYGTVHLGLNCFFILIQLAFLGWKFDKTLLLQIPLSLLLSVFLDLIMPFMFILDFLTANLAGRILIFALSVVIMGIGIGLQALPRVTLLPVDNLARIVAARIGKSLGTAKIIIDCSSVALSAAISLLFLGRLEGIQIGTVAAAFLTGNVVRQFMKAAAPVINGALSPEQQ</sequence>
<feature type="transmembrane region" description="Helical" evidence="1">
    <location>
        <begin position="85"/>
        <end position="108"/>
    </location>
</feature>
<dbReference type="PANTHER" id="PTHR40078:SF1">
    <property type="entry name" value="INTEGRAL MEMBRANE PROTEIN"/>
    <property type="match status" value="1"/>
</dbReference>
<feature type="transmembrane region" description="Helical" evidence="1">
    <location>
        <begin position="50"/>
        <end position="73"/>
    </location>
</feature>
<feature type="transmembrane region" description="Helical" evidence="1">
    <location>
        <begin position="114"/>
        <end position="133"/>
    </location>
</feature>
<keyword evidence="1" id="KW-0812">Transmembrane</keyword>
<organism evidence="2 3">
    <name type="scientific">Breznakiella homolactica</name>
    <dbReference type="NCBI Taxonomy" id="2798577"/>
    <lineage>
        <taxon>Bacteria</taxon>
        <taxon>Pseudomonadati</taxon>
        <taxon>Spirochaetota</taxon>
        <taxon>Spirochaetia</taxon>
        <taxon>Spirochaetales</taxon>
        <taxon>Breznakiellaceae</taxon>
        <taxon>Breznakiella</taxon>
    </lineage>
</organism>
<dbReference type="Pfam" id="PF19700">
    <property type="entry name" value="DUF6198"/>
    <property type="match status" value="1"/>
</dbReference>
<dbReference type="AlphaFoldDB" id="A0A7T8B9P7"/>
<keyword evidence="1" id="KW-0472">Membrane</keyword>
<evidence type="ECO:0000256" key="1">
    <source>
        <dbReference type="SAM" id="Phobius"/>
    </source>
</evidence>
<dbReference type="PROSITE" id="PS51257">
    <property type="entry name" value="PROKAR_LIPOPROTEIN"/>
    <property type="match status" value="1"/>
</dbReference>
<reference evidence="2" key="1">
    <citation type="submission" date="2021-01" db="EMBL/GenBank/DDBJ databases">
        <title>Description of Breznakiella homolactica.</title>
        <authorList>
            <person name="Song Y."/>
            <person name="Brune A."/>
        </authorList>
    </citation>
    <scope>NUCLEOTIDE SEQUENCE</scope>
    <source>
        <strain evidence="2">RmG30</strain>
    </source>
</reference>
<keyword evidence="3" id="KW-1185">Reference proteome</keyword>
<keyword evidence="1" id="KW-1133">Transmembrane helix</keyword>
<dbReference type="RefSeq" id="WP_215625832.1">
    <property type="nucleotide sequence ID" value="NZ_CP067089.2"/>
</dbReference>
<evidence type="ECO:0000313" key="2">
    <source>
        <dbReference type="EMBL" id="QQO08526.1"/>
    </source>
</evidence>
<dbReference type="PANTHER" id="PTHR40078">
    <property type="entry name" value="INTEGRAL MEMBRANE PROTEIN-RELATED"/>
    <property type="match status" value="1"/>
</dbReference>
<dbReference type="Proteomes" id="UP000595917">
    <property type="component" value="Chromosome"/>
</dbReference>
<proteinExistence type="predicted"/>
<accession>A0A7T8B9P7</accession>
<protein>
    <submittedName>
        <fullName evidence="2">YitT family protein</fullName>
    </submittedName>
</protein>
<dbReference type="KEGG" id="bhc:JFL75_16550"/>
<name>A0A7T8B9P7_9SPIR</name>